<proteinExistence type="predicted"/>
<dbReference type="InterPro" id="IPR023159">
    <property type="entry name" value="SO1590-like_sf"/>
</dbReference>
<protein>
    <submittedName>
        <fullName evidence="2">DUF3224 domain-containing protein</fullName>
    </submittedName>
</protein>
<dbReference type="EMBL" id="JBHLYR010000065">
    <property type="protein sequence ID" value="MFB9994784.1"/>
    <property type="molecule type" value="Genomic_DNA"/>
</dbReference>
<name>A0ABV6B4U4_9DEIO</name>
<dbReference type="Proteomes" id="UP001589733">
    <property type="component" value="Unassembled WGS sequence"/>
</dbReference>
<evidence type="ECO:0000313" key="2">
    <source>
        <dbReference type="EMBL" id="MFB9994784.1"/>
    </source>
</evidence>
<dbReference type="SUPFAM" id="SSF159238">
    <property type="entry name" value="SO1590-like"/>
    <property type="match status" value="1"/>
</dbReference>
<dbReference type="Gene3D" id="2.40.350.10">
    <property type="entry name" value="SO1590-like"/>
    <property type="match status" value="1"/>
</dbReference>
<keyword evidence="3" id="KW-1185">Reference proteome</keyword>
<feature type="compositionally biased region" description="Low complexity" evidence="1">
    <location>
        <begin position="13"/>
        <end position="32"/>
    </location>
</feature>
<feature type="region of interest" description="Disordered" evidence="1">
    <location>
        <begin position="9"/>
        <end position="32"/>
    </location>
</feature>
<evidence type="ECO:0000313" key="3">
    <source>
        <dbReference type="Proteomes" id="UP001589733"/>
    </source>
</evidence>
<reference evidence="2 3" key="1">
    <citation type="submission" date="2024-09" db="EMBL/GenBank/DDBJ databases">
        <authorList>
            <person name="Sun Q."/>
            <person name="Mori K."/>
        </authorList>
    </citation>
    <scope>NUCLEOTIDE SEQUENCE [LARGE SCALE GENOMIC DNA]</scope>
    <source>
        <strain evidence="2 3">JCM 13503</strain>
    </source>
</reference>
<dbReference type="InterPro" id="IPR021607">
    <property type="entry name" value="DUF3224"/>
</dbReference>
<gene>
    <name evidence="2" type="ORF">ACFFLM_22780</name>
</gene>
<organism evidence="2 3">
    <name type="scientific">Deinococcus oregonensis</name>
    <dbReference type="NCBI Taxonomy" id="1805970"/>
    <lineage>
        <taxon>Bacteria</taxon>
        <taxon>Thermotogati</taxon>
        <taxon>Deinococcota</taxon>
        <taxon>Deinococci</taxon>
        <taxon>Deinococcales</taxon>
        <taxon>Deinococcaceae</taxon>
        <taxon>Deinococcus</taxon>
    </lineage>
</organism>
<accession>A0ABV6B4U4</accession>
<dbReference type="Pfam" id="PF11528">
    <property type="entry name" value="DUF3224"/>
    <property type="match status" value="1"/>
</dbReference>
<sequence>MPQIARGIFSVHPAPGASGGAQAPPGSAPAATPSIGRTLLNKVWTGDLTGHSLVEMLSSVHLELGSAAPLEGVTATLHGRSGTSVFSHLGLQHRGT</sequence>
<comment type="caution">
    <text evidence="2">The sequence shown here is derived from an EMBL/GenBank/DDBJ whole genome shotgun (WGS) entry which is preliminary data.</text>
</comment>
<evidence type="ECO:0000256" key="1">
    <source>
        <dbReference type="SAM" id="MobiDB-lite"/>
    </source>
</evidence>
<dbReference type="RefSeq" id="WP_380016075.1">
    <property type="nucleotide sequence ID" value="NZ_JBHLYR010000065.1"/>
</dbReference>